<keyword evidence="1" id="KW-1133">Transmembrane helix</keyword>
<reference evidence="2 3" key="1">
    <citation type="submission" date="2024-02" db="EMBL/GenBank/DDBJ databases">
        <title>Deinococcus aluminii NBRC 112889.</title>
        <authorList>
            <person name="Ichikawa N."/>
            <person name="Katano-Makiyama Y."/>
            <person name="Hidaka K."/>
        </authorList>
    </citation>
    <scope>NUCLEOTIDE SEQUENCE [LARGE SCALE GENOMIC DNA]</scope>
    <source>
        <strain evidence="2 3">NBRC 112889</strain>
    </source>
</reference>
<gene>
    <name evidence="2" type="ORF">Dalu01_01623</name>
</gene>
<evidence type="ECO:0000313" key="3">
    <source>
        <dbReference type="Proteomes" id="UP001404956"/>
    </source>
</evidence>
<sequence>MTVAVLLMTPSLILRPGPATLRFIFMGLLLAPILWGWWLLWRSRRGAGLAMPLFSVFYLAFLIVPQAVQATAHLTLDLLAGRHPSPFDGVALVLALVALLILVLRNRGQPL</sequence>
<feature type="transmembrane region" description="Helical" evidence="1">
    <location>
        <begin position="87"/>
        <end position="104"/>
    </location>
</feature>
<evidence type="ECO:0000313" key="2">
    <source>
        <dbReference type="EMBL" id="GAA5533224.1"/>
    </source>
</evidence>
<accession>A0ABP9XCZ9</accession>
<comment type="caution">
    <text evidence="2">The sequence shown here is derived from an EMBL/GenBank/DDBJ whole genome shotgun (WGS) entry which is preliminary data.</text>
</comment>
<proteinExistence type="predicted"/>
<dbReference type="EMBL" id="BAABRV010000003">
    <property type="protein sequence ID" value="GAA5533224.1"/>
    <property type="molecule type" value="Genomic_DNA"/>
</dbReference>
<feature type="transmembrane region" description="Helical" evidence="1">
    <location>
        <begin position="47"/>
        <end position="67"/>
    </location>
</feature>
<evidence type="ECO:0000256" key="1">
    <source>
        <dbReference type="SAM" id="Phobius"/>
    </source>
</evidence>
<organism evidence="2 3">
    <name type="scientific">Deinococcus aluminii</name>
    <dbReference type="NCBI Taxonomy" id="1656885"/>
    <lineage>
        <taxon>Bacteria</taxon>
        <taxon>Thermotogati</taxon>
        <taxon>Deinococcota</taxon>
        <taxon>Deinococci</taxon>
        <taxon>Deinococcales</taxon>
        <taxon>Deinococcaceae</taxon>
        <taxon>Deinococcus</taxon>
    </lineage>
</organism>
<keyword evidence="1" id="KW-0472">Membrane</keyword>
<dbReference type="Proteomes" id="UP001404956">
    <property type="component" value="Unassembled WGS sequence"/>
</dbReference>
<keyword evidence="3" id="KW-1185">Reference proteome</keyword>
<feature type="transmembrane region" description="Helical" evidence="1">
    <location>
        <begin position="20"/>
        <end position="40"/>
    </location>
</feature>
<name>A0ABP9XCZ9_9DEIO</name>
<protein>
    <submittedName>
        <fullName evidence="2">Uncharacterized protein</fullName>
    </submittedName>
</protein>
<keyword evidence="1" id="KW-0812">Transmembrane</keyword>